<evidence type="ECO:0000256" key="1">
    <source>
        <dbReference type="ARBA" id="ARBA00004606"/>
    </source>
</evidence>
<comment type="catalytic activity">
    <reaction evidence="12">
        <text>an N-acetyl-alpha-D-galactosaminyl derivative + UDP-alpha-D-galactose = a beta-D-galactosyl-(1-&gt;3)-N-acetyl-alpha-D-galactosaminyl derivative + UDP + H(+)</text>
        <dbReference type="Rhea" id="RHEA:15621"/>
        <dbReference type="ChEBI" id="CHEBI:15378"/>
        <dbReference type="ChEBI" id="CHEBI:28257"/>
        <dbReference type="ChEBI" id="CHEBI:58223"/>
        <dbReference type="ChEBI" id="CHEBI:66914"/>
        <dbReference type="ChEBI" id="CHEBI:133470"/>
        <dbReference type="EC" id="2.4.1.122"/>
    </reaction>
</comment>
<dbReference type="Proteomes" id="UP001158576">
    <property type="component" value="Chromosome 2"/>
</dbReference>
<evidence type="ECO:0000259" key="13">
    <source>
        <dbReference type="Pfam" id="PF02434"/>
    </source>
</evidence>
<evidence type="ECO:0000256" key="6">
    <source>
        <dbReference type="ARBA" id="ARBA00022679"/>
    </source>
</evidence>
<gene>
    <name evidence="14" type="ORF">OKIOD_LOCUS15145</name>
</gene>
<keyword evidence="10" id="KW-1133">Transmembrane helix</keyword>
<evidence type="ECO:0000256" key="12">
    <source>
        <dbReference type="ARBA" id="ARBA00048842"/>
    </source>
</evidence>
<keyword evidence="5" id="KW-0328">Glycosyltransferase</keyword>
<dbReference type="PANTHER" id="PTHR23033:SF14">
    <property type="entry name" value="GLYCOPROTEIN-N-ACETYLGALACTOSAMINE 3-BETA-GALACTOSYLTRANSFERASE 1-RELATED"/>
    <property type="match status" value="1"/>
</dbReference>
<comment type="pathway">
    <text evidence="2">Protein modification; protein glycosylation.</text>
</comment>
<feature type="domain" description="Fringe-like glycosyltransferase" evidence="13">
    <location>
        <begin position="54"/>
        <end position="234"/>
    </location>
</feature>
<dbReference type="EMBL" id="OU015567">
    <property type="protein sequence ID" value="CAG5112129.1"/>
    <property type="molecule type" value="Genomic_DNA"/>
</dbReference>
<reference evidence="14 15" key="1">
    <citation type="submission" date="2021-04" db="EMBL/GenBank/DDBJ databases">
        <authorList>
            <person name="Bliznina A."/>
        </authorList>
    </citation>
    <scope>NUCLEOTIDE SEQUENCE [LARGE SCALE GENOMIC DNA]</scope>
</reference>
<comment type="similarity">
    <text evidence="3">Belongs to the glycosyltransferase 31 family. Beta3-Gal-T subfamily.</text>
</comment>
<evidence type="ECO:0000256" key="3">
    <source>
        <dbReference type="ARBA" id="ARBA00006462"/>
    </source>
</evidence>
<evidence type="ECO:0000256" key="10">
    <source>
        <dbReference type="ARBA" id="ARBA00022989"/>
    </source>
</evidence>
<organism evidence="14 15">
    <name type="scientific">Oikopleura dioica</name>
    <name type="common">Tunicate</name>
    <dbReference type="NCBI Taxonomy" id="34765"/>
    <lineage>
        <taxon>Eukaryota</taxon>
        <taxon>Metazoa</taxon>
        <taxon>Chordata</taxon>
        <taxon>Tunicata</taxon>
        <taxon>Appendicularia</taxon>
        <taxon>Copelata</taxon>
        <taxon>Oikopleuridae</taxon>
        <taxon>Oikopleura</taxon>
    </lineage>
</organism>
<dbReference type="Pfam" id="PF02434">
    <property type="entry name" value="Fringe"/>
    <property type="match status" value="1"/>
</dbReference>
<dbReference type="Gene3D" id="3.90.550.50">
    <property type="match status" value="1"/>
</dbReference>
<evidence type="ECO:0000256" key="9">
    <source>
        <dbReference type="ARBA" id="ARBA00022968"/>
    </source>
</evidence>
<evidence type="ECO:0000256" key="2">
    <source>
        <dbReference type="ARBA" id="ARBA00004922"/>
    </source>
</evidence>
<dbReference type="PANTHER" id="PTHR23033">
    <property type="entry name" value="BETA1,3-GALACTOSYLTRANSFERASE"/>
    <property type="match status" value="1"/>
</dbReference>
<keyword evidence="9" id="KW-0735">Signal-anchor</keyword>
<accession>A0ABN7T9V7</accession>
<proteinExistence type="inferred from homology"/>
<evidence type="ECO:0000256" key="4">
    <source>
        <dbReference type="ARBA" id="ARBA00012557"/>
    </source>
</evidence>
<keyword evidence="7" id="KW-0812">Transmembrane</keyword>
<sequence length="272" mass="31127">MYRFAMRRIRESFLNLLIGILLGNKIGNVLLKRQRSVCENKVAGSGSEKLRHNASVLIGIYSTDELLQTRGRAIMDTWYNSVDKNQAEIVFFANSTSPKMNIVQLPGVSDHDYPPQKKSFRALQYILKNRKDIHWYLRADDDIVINWSNLQQFLFSLDHEKSYLIGAPGFGKHEEDFIQEGFAFCMGGPGVLMSKGLLDKLRGRINECQNSILTEHEDIELSRCIYQLAETMCTKATDVQSYFYQHYVKQKSGTDAQNSYGRNIHPATGRKS</sequence>
<comment type="subcellular location">
    <subcellularLocation>
        <location evidence="1">Membrane</location>
        <topology evidence="1">Single-pass type II membrane protein</topology>
    </subcellularLocation>
</comment>
<evidence type="ECO:0000313" key="15">
    <source>
        <dbReference type="Proteomes" id="UP001158576"/>
    </source>
</evidence>
<evidence type="ECO:0000256" key="7">
    <source>
        <dbReference type="ARBA" id="ARBA00022692"/>
    </source>
</evidence>
<keyword evidence="11" id="KW-0472">Membrane</keyword>
<evidence type="ECO:0000313" key="14">
    <source>
        <dbReference type="EMBL" id="CAG5112129.1"/>
    </source>
</evidence>
<name>A0ABN7T9V7_OIKDI</name>
<evidence type="ECO:0000256" key="8">
    <source>
        <dbReference type="ARBA" id="ARBA00022741"/>
    </source>
</evidence>
<dbReference type="InterPro" id="IPR003378">
    <property type="entry name" value="Fringe-like_glycosylTrfase"/>
</dbReference>
<evidence type="ECO:0000256" key="11">
    <source>
        <dbReference type="ARBA" id="ARBA00023136"/>
    </source>
</evidence>
<protein>
    <recommendedName>
        <fullName evidence="4">N-acetylgalactosaminide beta-1,3-galactosyltransferase</fullName>
        <ecNumber evidence="4">2.4.1.122</ecNumber>
    </recommendedName>
</protein>
<keyword evidence="6" id="KW-0808">Transferase</keyword>
<dbReference type="InterPro" id="IPR026050">
    <property type="entry name" value="C1GALT1/C1GALT1_chp1"/>
</dbReference>
<keyword evidence="15" id="KW-1185">Reference proteome</keyword>
<dbReference type="EC" id="2.4.1.122" evidence="4"/>
<keyword evidence="8" id="KW-0547">Nucleotide-binding</keyword>
<evidence type="ECO:0000256" key="5">
    <source>
        <dbReference type="ARBA" id="ARBA00022676"/>
    </source>
</evidence>